<name>A0A086TJS2_9FUNG</name>
<feature type="region of interest" description="Disordered" evidence="1">
    <location>
        <begin position="135"/>
        <end position="185"/>
    </location>
</feature>
<gene>
    <name evidence="3" type="ORF">MVEG_11837</name>
</gene>
<sequence length="689" mass="74219">MNDLVGQAKRVAHIVSEWLFGQADEPTHTTPSYDTHSTPSEASYAYVHGEKGDASSSLSSFWNQHQWLNNPSAAFDSFLWNYTPDLHSLQHRYGLDGSSIDRRIIALAALLPLVLLLLIIVFSMGAGYTDENNHPGLQRNRAGSALVGGQKTAKGSLKVGGGSSKKTKGPQAQKKSGRAQDNIGPAVPIEGNTLGSWLAHLGSSGFSGAEKLAYKPINIIAAMKELEKEESLEHSHTDRRNSIGSMMGAMGYAGGEMETHAPYKHLEGKHLGHLLGDTTAPAHESAAGAPEERHANECVSDRAMEEIVGPTVVQHEQDELGLDNQDMEADLDDDEDERLQRQEEEDMVARLIASEESSMAAAKAKRNSEKAKASSKKNVKESRPTYASKVKTHMPGAYVTAQANTAVNHDTPHGLASTTKIPDKKQGPTGHGGAQSAPKPTVSLRKRTPRPDSKQKSVGDASSSSSSALAEGSIGSRIWGYTQSNPFLKNVDSISGGLFGTAVATVATLANTAEAATTLVKDHMPHKVTDLMVDLEDSFENAMETGDFEGLGAGPYGDSWDIKQALNKINQMHDEKESQGGLSLSVEDISVGPKLGHSPQVEKLDAGEESELSDVEQQLNEALMQRIRMPDDERTIGNEDNALEFLENNPQHGHHVSVHPHDEAPSKHPGQQYTIDAQGNKVPRRGRTP</sequence>
<keyword evidence="2" id="KW-1133">Transmembrane helix</keyword>
<proteinExistence type="predicted"/>
<evidence type="ECO:0000313" key="3">
    <source>
        <dbReference type="EMBL" id="KFH62199.1"/>
    </source>
</evidence>
<feature type="compositionally biased region" description="Basic and acidic residues" evidence="1">
    <location>
        <begin position="366"/>
        <end position="383"/>
    </location>
</feature>
<evidence type="ECO:0000313" key="4">
    <source>
        <dbReference type="Proteomes" id="UP000243308"/>
    </source>
</evidence>
<keyword evidence="2" id="KW-0472">Membrane</keyword>
<keyword evidence="2" id="KW-0812">Transmembrane</keyword>
<dbReference type="Proteomes" id="UP000243308">
    <property type="component" value="Unassembled WGS sequence"/>
</dbReference>
<organism evidence="3 4">
    <name type="scientific">Podila verticillata NRRL 6337</name>
    <dbReference type="NCBI Taxonomy" id="1069443"/>
    <lineage>
        <taxon>Eukaryota</taxon>
        <taxon>Fungi</taxon>
        <taxon>Fungi incertae sedis</taxon>
        <taxon>Mucoromycota</taxon>
        <taxon>Mortierellomycotina</taxon>
        <taxon>Mortierellomycetes</taxon>
        <taxon>Mortierellales</taxon>
        <taxon>Mortierellaceae</taxon>
        <taxon>Podila</taxon>
    </lineage>
</organism>
<feature type="region of interest" description="Disordered" evidence="1">
    <location>
        <begin position="353"/>
        <end position="393"/>
    </location>
</feature>
<feature type="region of interest" description="Disordered" evidence="1">
    <location>
        <begin position="407"/>
        <end position="469"/>
    </location>
</feature>
<dbReference type="AlphaFoldDB" id="A0A086TJS2"/>
<feature type="region of interest" description="Disordered" evidence="1">
    <location>
        <begin position="276"/>
        <end position="296"/>
    </location>
</feature>
<accession>A0A086TJS2</accession>
<feature type="region of interest" description="Disordered" evidence="1">
    <location>
        <begin position="589"/>
        <end position="613"/>
    </location>
</feature>
<protein>
    <submittedName>
        <fullName evidence="3">Uncharacterized protein</fullName>
    </submittedName>
</protein>
<evidence type="ECO:0000256" key="1">
    <source>
        <dbReference type="SAM" id="MobiDB-lite"/>
    </source>
</evidence>
<feature type="compositionally biased region" description="Low complexity" evidence="1">
    <location>
        <begin position="458"/>
        <end position="469"/>
    </location>
</feature>
<keyword evidence="4" id="KW-1185">Reference proteome</keyword>
<evidence type="ECO:0000256" key="2">
    <source>
        <dbReference type="SAM" id="Phobius"/>
    </source>
</evidence>
<dbReference type="OrthoDB" id="2450040at2759"/>
<reference evidence="3 4" key="1">
    <citation type="submission" date="2011-02" db="EMBL/GenBank/DDBJ databases">
        <title>The Genome Sequence of Mortierella verticillata NRRL 6337.</title>
        <authorList>
            <consortium name="The Broad Institute Genome Sequencing Platform"/>
            <person name="Russ C."/>
            <person name="Cuomo C."/>
            <person name="Burger G."/>
            <person name="Gray M.W."/>
            <person name="Holland P.W.H."/>
            <person name="King N."/>
            <person name="Lang F.B.F."/>
            <person name="Roger A.J."/>
            <person name="Ruiz-Trillo I."/>
            <person name="Young S.K."/>
            <person name="Zeng Q."/>
            <person name="Gargeya S."/>
            <person name="Alvarado L."/>
            <person name="Berlin A."/>
            <person name="Chapman S.B."/>
            <person name="Chen Z."/>
            <person name="Freedman E."/>
            <person name="Gellesch M."/>
            <person name="Goldberg J."/>
            <person name="Griggs A."/>
            <person name="Gujja S."/>
            <person name="Heilman E."/>
            <person name="Heiman D."/>
            <person name="Howarth C."/>
            <person name="Mehta T."/>
            <person name="Neiman D."/>
            <person name="Pearson M."/>
            <person name="Roberts A."/>
            <person name="Saif S."/>
            <person name="Shea T."/>
            <person name="Shenoy N."/>
            <person name="Sisk P."/>
            <person name="Stolte C."/>
            <person name="Sykes S."/>
            <person name="White J."/>
            <person name="Yandava C."/>
            <person name="Haas B."/>
            <person name="Nusbaum C."/>
            <person name="Birren B."/>
        </authorList>
    </citation>
    <scope>NUCLEOTIDE SEQUENCE [LARGE SCALE GENOMIC DNA]</scope>
    <source>
        <strain evidence="3 4">NRRL 6337</strain>
    </source>
</reference>
<feature type="transmembrane region" description="Helical" evidence="2">
    <location>
        <begin position="104"/>
        <end position="128"/>
    </location>
</feature>
<feature type="region of interest" description="Disordered" evidence="1">
    <location>
        <begin position="651"/>
        <end position="689"/>
    </location>
</feature>
<dbReference type="EMBL" id="KN042433">
    <property type="protein sequence ID" value="KFH62199.1"/>
    <property type="molecule type" value="Genomic_DNA"/>
</dbReference>